<comment type="cofactor">
    <cofactor evidence="3">
        <name>Mg(2+)</name>
        <dbReference type="ChEBI" id="CHEBI:18420"/>
    </cofactor>
</comment>
<evidence type="ECO:0000256" key="9">
    <source>
        <dbReference type="ARBA" id="ARBA00012704"/>
    </source>
</evidence>
<evidence type="ECO:0000256" key="19">
    <source>
        <dbReference type="ARBA" id="ARBA00023054"/>
    </source>
</evidence>
<evidence type="ECO:0000259" key="24">
    <source>
        <dbReference type="PROSITE" id="PS51322"/>
    </source>
</evidence>
<keyword evidence="20" id="KW-0464">Manganese</keyword>
<dbReference type="GO" id="GO:0015031">
    <property type="term" value="P:protein transport"/>
    <property type="evidence" value="ECO:0007669"/>
    <property type="project" value="UniProtKB-UniRule"/>
</dbReference>
<comment type="similarity">
    <text evidence="7">Belongs to the glycosyltransferase 2 family.</text>
</comment>
<dbReference type="GO" id="GO:0005768">
    <property type="term" value="C:endosome"/>
    <property type="evidence" value="ECO:0007669"/>
    <property type="project" value="UniProtKB-SubCell"/>
</dbReference>
<comment type="cofactor">
    <cofactor evidence="2">
        <name>Mn(2+)</name>
        <dbReference type="ChEBI" id="CHEBI:29035"/>
    </cofactor>
</comment>
<comment type="pathway">
    <text evidence="6">Protein modification; protein glycosylation.</text>
</comment>
<dbReference type="GO" id="GO:0005789">
    <property type="term" value="C:endoplasmic reticulum membrane"/>
    <property type="evidence" value="ECO:0007669"/>
    <property type="project" value="TreeGrafter"/>
</dbReference>
<keyword evidence="18 21" id="KW-0653">Protein transport</keyword>
<evidence type="ECO:0000256" key="10">
    <source>
        <dbReference type="ARBA" id="ARBA00014858"/>
    </source>
</evidence>
<dbReference type="InterPro" id="IPR037202">
    <property type="entry name" value="ESCRT_assembly_dom"/>
</dbReference>
<dbReference type="Gene3D" id="3.90.550.10">
    <property type="entry name" value="Spore Coat Polysaccharide Biosynthesis Protein SpsA, Chain A"/>
    <property type="match status" value="1"/>
</dbReference>
<keyword evidence="22" id="KW-1133">Transmembrane helix</keyword>
<dbReference type="Gene3D" id="3.10.110.10">
    <property type="entry name" value="Ubiquitin Conjugating Enzyme"/>
    <property type="match status" value="1"/>
</dbReference>
<keyword evidence="17" id="KW-0460">Magnesium</keyword>
<reference evidence="26" key="1">
    <citation type="submission" date="2024-02" db="UniProtKB">
        <authorList>
            <consortium name="WormBaseParasite"/>
        </authorList>
    </citation>
    <scope>IDENTIFICATION</scope>
</reference>
<evidence type="ECO:0000256" key="16">
    <source>
        <dbReference type="ARBA" id="ARBA00022824"/>
    </source>
</evidence>
<evidence type="ECO:0000259" key="23">
    <source>
        <dbReference type="PROSITE" id="PS51312"/>
    </source>
</evidence>
<evidence type="ECO:0000313" key="25">
    <source>
        <dbReference type="Proteomes" id="UP000035681"/>
    </source>
</evidence>
<keyword evidence="25" id="KW-1185">Reference proteome</keyword>
<sequence length="615" mass="70618">AFHIQRFTSWSFFVVTLFSSLLISLIFYLFSLFKMEDTNIPQYTILLPTYNEIENLPICIWLIEKYMTEAKLNYEIIVIDDASPDGTLEVAKKIQKELGEDKIILKPRSGKLGLGTAYVHGIQFARGKFVVIMDADLSHHPKFIPQMVKKQKIRDADIVTGTRYAGNGGVYGWDIKRKVISKGANFLAQFLLQPGVSDLTGSFRLYKKEVLSRLIGDSVTKGYVFQMEMMFRAKKLGYLVEEVPITFVDRMSSTVRSNLTQVGSVYLERAFTDIQRALNSFVHLKDSVELFTYPSGKTKNVLTLAGTIPVNYKNNTYHIPVALYLDQKHPYQAPYCYVKPTSEMEIKESKVVDSIGRIYLPYLNEWKWPSHSLVELLKVMCREFENGCPVYAKRHAPPARPSPPQISNNLPYPISGGPMPQPSYEISTSHPVISQRNKQLKNDSDLDGALKASLITALEEKFKEKINNQVKDTYEEIIVLRNSYEKLIEGEKKLHETLRNISNDQQKMNNFVEDCEKKIVEIDNYLVNYKKTSNVKSCEWIDEALLTTCPLDDQIFRSYVADCVLEDTQYYISQALKKGRITLAEYLKQIRFISQEQFIHRATLIKARESKVSHM</sequence>
<evidence type="ECO:0000256" key="3">
    <source>
        <dbReference type="ARBA" id="ARBA00001946"/>
    </source>
</evidence>
<keyword evidence="19" id="KW-0175">Coiled coil</keyword>
<dbReference type="InterPro" id="IPR001173">
    <property type="entry name" value="Glyco_trans_2-like"/>
</dbReference>
<protein>
    <recommendedName>
        <fullName evidence="10">Dolichol-phosphate mannosyltransferase subunit 1</fullName>
        <ecNumber evidence="9">2.4.1.83</ecNumber>
    </recommendedName>
</protein>
<dbReference type="InterPro" id="IPR039528">
    <property type="entry name" value="DPM1-like"/>
</dbReference>
<evidence type="ECO:0000256" key="17">
    <source>
        <dbReference type="ARBA" id="ARBA00022842"/>
    </source>
</evidence>
<dbReference type="GO" id="GO:0004582">
    <property type="term" value="F:dolichyl-phosphate beta-D-mannosyltransferase activity"/>
    <property type="evidence" value="ECO:0007669"/>
    <property type="project" value="UniProtKB-EC"/>
</dbReference>
<evidence type="ECO:0000256" key="8">
    <source>
        <dbReference type="ARBA" id="ARBA00009594"/>
    </source>
</evidence>
<dbReference type="InterPro" id="IPR029044">
    <property type="entry name" value="Nucleotide-diphossugar_trans"/>
</dbReference>
<dbReference type="Pfam" id="PF09454">
    <property type="entry name" value="Vps23_core"/>
    <property type="match status" value="1"/>
</dbReference>
<comment type="subcellular location">
    <subcellularLocation>
        <location evidence="5">Endoplasmic reticulum</location>
    </subcellularLocation>
    <subcellularLocation>
        <location evidence="4">Endosome</location>
    </subcellularLocation>
</comment>
<dbReference type="InterPro" id="IPR016135">
    <property type="entry name" value="UBQ-conjugating_enzyme/RWD"/>
</dbReference>
<dbReference type="GO" id="GO:0006488">
    <property type="term" value="P:dolichol-linked oligosaccharide biosynthetic process"/>
    <property type="evidence" value="ECO:0007669"/>
    <property type="project" value="TreeGrafter"/>
</dbReference>
<feature type="domain" description="SB" evidence="23">
    <location>
        <begin position="549"/>
        <end position="615"/>
    </location>
</feature>
<dbReference type="Gene3D" id="6.10.140.820">
    <property type="match status" value="1"/>
</dbReference>
<dbReference type="Pfam" id="PF00535">
    <property type="entry name" value="Glycos_transf_2"/>
    <property type="match status" value="1"/>
</dbReference>
<dbReference type="SUPFAM" id="SSF54495">
    <property type="entry name" value="UBC-like"/>
    <property type="match status" value="1"/>
</dbReference>
<dbReference type="InterPro" id="IPR008883">
    <property type="entry name" value="UEV_N"/>
</dbReference>
<keyword evidence="22" id="KW-0472">Membrane</keyword>
<dbReference type="EC" id="2.4.1.83" evidence="9"/>
<keyword evidence="14" id="KW-0479">Metal-binding</keyword>
<evidence type="ECO:0000256" key="13">
    <source>
        <dbReference type="ARBA" id="ARBA00022679"/>
    </source>
</evidence>
<dbReference type="AlphaFoldDB" id="A0AAF5DGA1"/>
<keyword evidence="11 21" id="KW-0813">Transport</keyword>
<evidence type="ECO:0000256" key="11">
    <source>
        <dbReference type="ARBA" id="ARBA00022448"/>
    </source>
</evidence>
<keyword evidence="15" id="KW-0967">Endosome</keyword>
<evidence type="ECO:0000256" key="5">
    <source>
        <dbReference type="ARBA" id="ARBA00004240"/>
    </source>
</evidence>
<dbReference type="SUPFAM" id="SSF140111">
    <property type="entry name" value="Endosomal sorting complex assembly domain"/>
    <property type="match status" value="1"/>
</dbReference>
<evidence type="ECO:0000256" key="2">
    <source>
        <dbReference type="ARBA" id="ARBA00001936"/>
    </source>
</evidence>
<evidence type="ECO:0000256" key="4">
    <source>
        <dbReference type="ARBA" id="ARBA00004177"/>
    </source>
</evidence>
<keyword evidence="13" id="KW-0808">Transferase</keyword>
<evidence type="ECO:0000256" key="7">
    <source>
        <dbReference type="ARBA" id="ARBA00006739"/>
    </source>
</evidence>
<dbReference type="GO" id="GO:0006506">
    <property type="term" value="P:GPI anchor biosynthetic process"/>
    <property type="evidence" value="ECO:0007669"/>
    <property type="project" value="TreeGrafter"/>
</dbReference>
<evidence type="ECO:0000256" key="1">
    <source>
        <dbReference type="ARBA" id="ARBA00001913"/>
    </source>
</evidence>
<evidence type="ECO:0000313" key="26">
    <source>
        <dbReference type="WBParaSite" id="TCONS_00011756.p1"/>
    </source>
</evidence>
<dbReference type="GO" id="GO:0046872">
    <property type="term" value="F:metal ion binding"/>
    <property type="evidence" value="ECO:0007669"/>
    <property type="project" value="UniProtKB-KW"/>
</dbReference>
<evidence type="ECO:0000256" key="15">
    <source>
        <dbReference type="ARBA" id="ARBA00022753"/>
    </source>
</evidence>
<dbReference type="InterPro" id="IPR017916">
    <property type="entry name" value="SB_dom"/>
</dbReference>
<dbReference type="Gene3D" id="6.10.250.370">
    <property type="match status" value="1"/>
</dbReference>
<feature type="domain" description="UEV" evidence="24">
    <location>
        <begin position="251"/>
        <end position="394"/>
    </location>
</feature>
<organism evidence="25 26">
    <name type="scientific">Strongyloides stercoralis</name>
    <name type="common">Threadworm</name>
    <dbReference type="NCBI Taxonomy" id="6248"/>
    <lineage>
        <taxon>Eukaryota</taxon>
        <taxon>Metazoa</taxon>
        <taxon>Ecdysozoa</taxon>
        <taxon>Nematoda</taxon>
        <taxon>Chromadorea</taxon>
        <taxon>Rhabditida</taxon>
        <taxon>Tylenchina</taxon>
        <taxon>Panagrolaimomorpha</taxon>
        <taxon>Strongyloidoidea</taxon>
        <taxon>Strongyloididae</taxon>
        <taxon>Strongyloides</taxon>
    </lineage>
</organism>
<comment type="cofactor">
    <cofactor evidence="1">
        <name>Ca(2+)</name>
        <dbReference type="ChEBI" id="CHEBI:29108"/>
    </cofactor>
</comment>
<evidence type="ECO:0000256" key="21">
    <source>
        <dbReference type="PROSITE-ProRule" id="PRU00644"/>
    </source>
</evidence>
<proteinExistence type="inferred from homology"/>
<evidence type="ECO:0000256" key="22">
    <source>
        <dbReference type="SAM" id="Phobius"/>
    </source>
</evidence>
<dbReference type="CDD" id="cd11685">
    <property type="entry name" value="UEV_TSG101-like"/>
    <property type="match status" value="1"/>
</dbReference>
<dbReference type="PANTHER" id="PTHR43398">
    <property type="entry name" value="DOLICHOL-PHOSPHATE MANNOSYLTRANSFERASE SUBUNIT 1"/>
    <property type="match status" value="1"/>
</dbReference>
<keyword evidence="22" id="KW-0812">Transmembrane</keyword>
<dbReference type="PROSITE" id="PS51322">
    <property type="entry name" value="UEV"/>
    <property type="match status" value="1"/>
</dbReference>
<evidence type="ECO:0000256" key="18">
    <source>
        <dbReference type="ARBA" id="ARBA00022927"/>
    </source>
</evidence>
<dbReference type="WBParaSite" id="TCONS_00011756.p1">
    <property type="protein sequence ID" value="TCONS_00011756.p1"/>
    <property type="gene ID" value="XLOC_006571"/>
</dbReference>
<evidence type="ECO:0000256" key="14">
    <source>
        <dbReference type="ARBA" id="ARBA00022723"/>
    </source>
</evidence>
<keyword evidence="16" id="KW-0256">Endoplasmic reticulum</keyword>
<feature type="transmembrane region" description="Helical" evidence="22">
    <location>
        <begin position="12"/>
        <end position="33"/>
    </location>
</feature>
<accession>A0AAF5DGA1</accession>
<dbReference type="SUPFAM" id="SSF53448">
    <property type="entry name" value="Nucleotide-diphospho-sugar transferases"/>
    <property type="match status" value="1"/>
</dbReference>
<keyword evidence="12" id="KW-0328">Glycosyltransferase</keyword>
<evidence type="ECO:0000256" key="12">
    <source>
        <dbReference type="ARBA" id="ARBA00022676"/>
    </source>
</evidence>
<dbReference type="PROSITE" id="PS51312">
    <property type="entry name" value="SB"/>
    <property type="match status" value="1"/>
</dbReference>
<dbReference type="CDD" id="cd06442">
    <property type="entry name" value="DPM1_like"/>
    <property type="match status" value="1"/>
</dbReference>
<evidence type="ECO:0000256" key="20">
    <source>
        <dbReference type="ARBA" id="ARBA00023211"/>
    </source>
</evidence>
<comment type="similarity">
    <text evidence="8">Belongs to the ubiquitin-conjugating enzyme family. UEV subfamily.</text>
</comment>
<dbReference type="GO" id="GO:0035269">
    <property type="term" value="P:protein O-linked glycosylation via mannose"/>
    <property type="evidence" value="ECO:0007669"/>
    <property type="project" value="TreeGrafter"/>
</dbReference>
<evidence type="ECO:0000256" key="6">
    <source>
        <dbReference type="ARBA" id="ARBA00004922"/>
    </source>
</evidence>
<dbReference type="PANTHER" id="PTHR43398:SF1">
    <property type="entry name" value="DOLICHOL-PHOSPHATE MANNOSYLTRANSFERASE SUBUNIT 1"/>
    <property type="match status" value="1"/>
</dbReference>
<name>A0AAF5DGA1_STRER</name>
<dbReference type="Pfam" id="PF05743">
    <property type="entry name" value="UEV"/>
    <property type="match status" value="1"/>
</dbReference>
<dbReference type="FunFam" id="3.90.550.10:FF:000036">
    <property type="entry name" value="Dolichol-phosphate mannosyltransferase subunit 1"/>
    <property type="match status" value="1"/>
</dbReference>
<dbReference type="Proteomes" id="UP000035681">
    <property type="component" value="Unplaced"/>
</dbReference>